<keyword evidence="1" id="KW-0472">Membrane</keyword>
<name>A0A318JL77_9NOCA</name>
<feature type="transmembrane region" description="Helical" evidence="1">
    <location>
        <begin position="106"/>
        <end position="123"/>
    </location>
</feature>
<evidence type="ECO:0000313" key="3">
    <source>
        <dbReference type="Proteomes" id="UP000247569"/>
    </source>
</evidence>
<protein>
    <submittedName>
        <fullName evidence="2">Uncharacterized protein</fullName>
    </submittedName>
</protein>
<dbReference type="AlphaFoldDB" id="A0A318JL77"/>
<reference evidence="2 3" key="1">
    <citation type="submission" date="2018-05" db="EMBL/GenBank/DDBJ databases">
        <title>Genomic Encyclopedia of Type Strains, Phase IV (KMG-IV): sequencing the most valuable type-strain genomes for metagenomic binning, comparative biology and taxonomic classification.</title>
        <authorList>
            <person name="Goeker M."/>
        </authorList>
    </citation>
    <scope>NUCLEOTIDE SEQUENCE [LARGE SCALE GENOMIC DNA]</scope>
    <source>
        <strain evidence="2 3">DSM 44704</strain>
    </source>
</reference>
<dbReference type="RefSeq" id="WP_040741848.1">
    <property type="nucleotide sequence ID" value="NZ_QJKF01000033.1"/>
</dbReference>
<proteinExistence type="predicted"/>
<accession>A0A318JL77</accession>
<gene>
    <name evidence="2" type="ORF">DFR70_13333</name>
</gene>
<keyword evidence="1" id="KW-0812">Transmembrane</keyword>
<keyword evidence="1" id="KW-1133">Transmembrane helix</keyword>
<sequence>MSNPAPTPDEHGEEITGLTDAQRQAELDALAPHAAELAEGPAGKLAQRLEGVVPDGGVVGRAVTGREQLLPRARRIRDSLRIWAPANACTVAFVVVAMVFDLPEPLAVYAFGLVGYVWWMCAGRPGPIEAVRMLAYRTADTYRWIRRHLTRLAVRRARYENRRTVPTVRKSA</sequence>
<evidence type="ECO:0000313" key="2">
    <source>
        <dbReference type="EMBL" id="PXX52301.1"/>
    </source>
</evidence>
<comment type="caution">
    <text evidence="2">The sequence shown here is derived from an EMBL/GenBank/DDBJ whole genome shotgun (WGS) entry which is preliminary data.</text>
</comment>
<evidence type="ECO:0000256" key="1">
    <source>
        <dbReference type="SAM" id="Phobius"/>
    </source>
</evidence>
<keyword evidence="3" id="KW-1185">Reference proteome</keyword>
<dbReference type="Proteomes" id="UP000247569">
    <property type="component" value="Unassembled WGS sequence"/>
</dbReference>
<feature type="transmembrane region" description="Helical" evidence="1">
    <location>
        <begin position="82"/>
        <end position="100"/>
    </location>
</feature>
<dbReference type="EMBL" id="QJKF01000033">
    <property type="protein sequence ID" value="PXX52301.1"/>
    <property type="molecule type" value="Genomic_DNA"/>
</dbReference>
<organism evidence="2 3">
    <name type="scientific">Nocardia tenerifensis</name>
    <dbReference type="NCBI Taxonomy" id="228006"/>
    <lineage>
        <taxon>Bacteria</taxon>
        <taxon>Bacillati</taxon>
        <taxon>Actinomycetota</taxon>
        <taxon>Actinomycetes</taxon>
        <taxon>Mycobacteriales</taxon>
        <taxon>Nocardiaceae</taxon>
        <taxon>Nocardia</taxon>
    </lineage>
</organism>
<dbReference type="OrthoDB" id="4549095at2"/>